<proteinExistence type="predicted"/>
<gene>
    <name evidence="1" type="ORF">SDC9_188745</name>
</gene>
<name>A0A645I118_9ZZZZ</name>
<sequence>MTHQFLKRFQIRAVLDHMNGKGVPQRLGSKLVFKLSQPRIFFKELPHALPRKPSAGIIDKKGLFTAAFILN</sequence>
<evidence type="ECO:0000313" key="1">
    <source>
        <dbReference type="EMBL" id="MPN41203.1"/>
    </source>
</evidence>
<dbReference type="EMBL" id="VSSQ01098092">
    <property type="protein sequence ID" value="MPN41203.1"/>
    <property type="molecule type" value="Genomic_DNA"/>
</dbReference>
<accession>A0A645I118</accession>
<reference evidence="1" key="1">
    <citation type="submission" date="2019-08" db="EMBL/GenBank/DDBJ databases">
        <authorList>
            <person name="Kucharzyk K."/>
            <person name="Murdoch R.W."/>
            <person name="Higgins S."/>
            <person name="Loffler F."/>
        </authorList>
    </citation>
    <scope>NUCLEOTIDE SEQUENCE</scope>
</reference>
<comment type="caution">
    <text evidence="1">The sequence shown here is derived from an EMBL/GenBank/DDBJ whole genome shotgun (WGS) entry which is preliminary data.</text>
</comment>
<organism evidence="1">
    <name type="scientific">bioreactor metagenome</name>
    <dbReference type="NCBI Taxonomy" id="1076179"/>
    <lineage>
        <taxon>unclassified sequences</taxon>
        <taxon>metagenomes</taxon>
        <taxon>ecological metagenomes</taxon>
    </lineage>
</organism>
<dbReference type="AlphaFoldDB" id="A0A645I118"/>
<protein>
    <submittedName>
        <fullName evidence="1">Uncharacterized protein</fullName>
    </submittedName>
</protein>